<evidence type="ECO:0000313" key="3">
    <source>
        <dbReference type="Proteomes" id="UP000290106"/>
    </source>
</evidence>
<dbReference type="Proteomes" id="UP000290106">
    <property type="component" value="Unassembled WGS sequence"/>
</dbReference>
<comment type="caution">
    <text evidence="2">The sequence shown here is derived from an EMBL/GenBank/DDBJ whole genome shotgun (WGS) entry which is preliminary data.</text>
</comment>
<dbReference type="OrthoDB" id="9764015at2"/>
<proteinExistence type="predicted"/>
<dbReference type="AlphaFoldDB" id="A0A4Q1RK42"/>
<dbReference type="RefSeq" id="WP_129258646.1">
    <property type="nucleotide sequence ID" value="NZ_SDKC01000001.1"/>
</dbReference>
<evidence type="ECO:0000259" key="1">
    <source>
        <dbReference type="Pfam" id="PF13421"/>
    </source>
</evidence>
<dbReference type="PANTHER" id="PTHR37826">
    <property type="entry name" value="FLOTILLIN BAND_7_5 DOMAIN PROTEIN"/>
    <property type="match status" value="1"/>
</dbReference>
<dbReference type="PANTHER" id="PTHR37826:SF2">
    <property type="entry name" value="ZINC-RIBBON DOMAIN-CONTAINING PROTEIN"/>
    <property type="match status" value="1"/>
</dbReference>
<sequence>MGIIRAIKQTVGGTLADQWLEVIEPENMGGQTVLTAGVHTGKGANRKGGKDTISNGSVIHVYEGQFMMLLDGGRIVDYSAEPGYFTVDNSSMPSMFSGSLDDVVKNSFDRFRFGGATPTSQKVLYLNLQEIKGIRFGTRNPISYFDNFYNAELFLRAHGTYSIRITDPIKFYVEAIPKNKDQVEITDINEQYLYEFLDALQSSINQMSADGMRISYVPSKSRELSKYMADTLDEDWRQTRGMEIQAVAIASLSYDEKSQELLNLRNQGAMLQDPSIREGYMQGAFARGMEAAGSNANGSTMGFMGMQMGAQMGGNMAASMSAANQQQMIRNQQMQQEAAAAAHHAANEPDIWICSCGQQNTGKFCSECGRPRQMGPWTCSCGQKNTGKFCSECGKPRP</sequence>
<gene>
    <name evidence="2" type="ORF">ETP43_13555</name>
</gene>
<organism evidence="2 3">
    <name type="scientific">Blautia faecicola</name>
    <dbReference type="NCBI Taxonomy" id="2509240"/>
    <lineage>
        <taxon>Bacteria</taxon>
        <taxon>Bacillati</taxon>
        <taxon>Bacillota</taxon>
        <taxon>Clostridia</taxon>
        <taxon>Lachnospirales</taxon>
        <taxon>Lachnospiraceae</taxon>
        <taxon>Blautia</taxon>
    </lineage>
</organism>
<name>A0A4Q1RK42_9FIRM</name>
<dbReference type="EMBL" id="SDKC01000001">
    <property type="protein sequence ID" value="RXS76120.1"/>
    <property type="molecule type" value="Genomic_DNA"/>
</dbReference>
<dbReference type="InterPro" id="IPR033880">
    <property type="entry name" value="SPFH_YdjI"/>
</dbReference>
<reference evidence="2 3" key="1">
    <citation type="submission" date="2019-01" db="EMBL/GenBank/DDBJ databases">
        <title>Blautia sp. nov. KGMB01111 isolated human feces.</title>
        <authorList>
            <person name="Park J.-E."/>
            <person name="Kim J.-S."/>
            <person name="Park S.-H."/>
        </authorList>
    </citation>
    <scope>NUCLEOTIDE SEQUENCE [LARGE SCALE GENOMIC DNA]</scope>
    <source>
        <strain evidence="2 3">KGMB01111</strain>
    </source>
</reference>
<accession>A0A4Q1RK42</accession>
<dbReference type="Pfam" id="PF13421">
    <property type="entry name" value="Band_7_1"/>
    <property type="match status" value="1"/>
</dbReference>
<dbReference type="CDD" id="cd03408">
    <property type="entry name" value="SPFH_like_u1"/>
    <property type="match status" value="1"/>
</dbReference>
<protein>
    <submittedName>
        <fullName evidence="2">Virion core protein</fullName>
    </submittedName>
</protein>
<evidence type="ECO:0000313" key="2">
    <source>
        <dbReference type="EMBL" id="RXS76120.1"/>
    </source>
</evidence>
<feature type="domain" description="SPFH" evidence="1">
    <location>
        <begin position="51"/>
        <end position="262"/>
    </location>
</feature>
<keyword evidence="3" id="KW-1185">Reference proteome</keyword>